<gene>
    <name evidence="7" type="ORF">MJG50_04915</name>
</gene>
<dbReference type="NCBIfam" id="TIGR02937">
    <property type="entry name" value="sigma70-ECF"/>
    <property type="match status" value="1"/>
</dbReference>
<proteinExistence type="inferred from homology"/>
<dbReference type="PANTHER" id="PTHR43133:SF51">
    <property type="entry name" value="RNA POLYMERASE SIGMA FACTOR"/>
    <property type="match status" value="1"/>
</dbReference>
<dbReference type="CDD" id="cd06171">
    <property type="entry name" value="Sigma70_r4"/>
    <property type="match status" value="1"/>
</dbReference>
<dbReference type="SUPFAM" id="SSF88659">
    <property type="entry name" value="Sigma3 and sigma4 domains of RNA polymerase sigma factors"/>
    <property type="match status" value="1"/>
</dbReference>
<evidence type="ECO:0000256" key="3">
    <source>
        <dbReference type="ARBA" id="ARBA00023082"/>
    </source>
</evidence>
<protein>
    <submittedName>
        <fullName evidence="7">Sigma-70 family RNA polymerase sigma factor</fullName>
    </submittedName>
</protein>
<dbReference type="InterPro" id="IPR014284">
    <property type="entry name" value="RNA_pol_sigma-70_dom"/>
</dbReference>
<dbReference type="InterPro" id="IPR013249">
    <property type="entry name" value="RNA_pol_sigma70_r4_t2"/>
</dbReference>
<feature type="domain" description="RNA polymerase sigma factor 70 region 4 type 2" evidence="6">
    <location>
        <begin position="110"/>
        <end position="161"/>
    </location>
</feature>
<keyword evidence="4" id="KW-0804">Transcription</keyword>
<dbReference type="EMBL" id="JAKTTI010000004">
    <property type="protein sequence ID" value="MCH1624658.1"/>
    <property type="molecule type" value="Genomic_DNA"/>
</dbReference>
<comment type="similarity">
    <text evidence="1">Belongs to the sigma-70 factor family. ECF subfamily.</text>
</comment>
<dbReference type="RefSeq" id="WP_240253245.1">
    <property type="nucleotide sequence ID" value="NZ_JAKTTI010000004.1"/>
</dbReference>
<evidence type="ECO:0000256" key="2">
    <source>
        <dbReference type="ARBA" id="ARBA00023015"/>
    </source>
</evidence>
<dbReference type="Pfam" id="PF08281">
    <property type="entry name" value="Sigma70_r4_2"/>
    <property type="match status" value="1"/>
</dbReference>
<dbReference type="InterPro" id="IPR013324">
    <property type="entry name" value="RNA_pol_sigma_r3/r4-like"/>
</dbReference>
<dbReference type="GO" id="GO:0003677">
    <property type="term" value="F:DNA binding"/>
    <property type="evidence" value="ECO:0007669"/>
    <property type="project" value="InterPro"/>
</dbReference>
<sequence>MRAGDEHAFRLLVERYKNSIFKVIYPILKNEKDAEDAAQEVFLKIYYALPEYNSQGLKTWMTRIAVNHAIDMKRKKQRQKEITIEPEEFSQLSQSDENVVVPLLRKEQRELVRNRLDEMPPNYREVIYAYYITEKSYKQIADEQRVEVKTVETKLYRARSWMKKHWKEDDF</sequence>
<dbReference type="Pfam" id="PF04542">
    <property type="entry name" value="Sigma70_r2"/>
    <property type="match status" value="1"/>
</dbReference>
<reference evidence="7" key="1">
    <citation type="submission" date="2022-02" db="EMBL/GenBank/DDBJ databases">
        <title>Fredinandcohnia quinoae sp. nov. isolated from Chenopodium quinoa seeds.</title>
        <authorList>
            <person name="Saati-Santamaria Z."/>
            <person name="Flores-Felix J.D."/>
            <person name="Igual J.M."/>
            <person name="Velazquez E."/>
            <person name="Garcia-Fraile P."/>
            <person name="Martinez-Molina E."/>
        </authorList>
    </citation>
    <scope>NUCLEOTIDE SEQUENCE</scope>
    <source>
        <strain evidence="7">SECRCQ15</strain>
    </source>
</reference>
<evidence type="ECO:0000259" key="5">
    <source>
        <dbReference type="Pfam" id="PF04542"/>
    </source>
</evidence>
<dbReference type="AlphaFoldDB" id="A0AAW5DX80"/>
<keyword evidence="8" id="KW-1185">Reference proteome</keyword>
<accession>A0AAW5DX80</accession>
<keyword evidence="3" id="KW-0731">Sigma factor</keyword>
<dbReference type="Proteomes" id="UP001431131">
    <property type="component" value="Unassembled WGS sequence"/>
</dbReference>
<evidence type="ECO:0000313" key="7">
    <source>
        <dbReference type="EMBL" id="MCH1624658.1"/>
    </source>
</evidence>
<dbReference type="Gene3D" id="1.10.1740.10">
    <property type="match status" value="1"/>
</dbReference>
<organism evidence="7 8">
    <name type="scientific">Fredinandcohnia quinoae</name>
    <dbReference type="NCBI Taxonomy" id="2918902"/>
    <lineage>
        <taxon>Bacteria</taxon>
        <taxon>Bacillati</taxon>
        <taxon>Bacillota</taxon>
        <taxon>Bacilli</taxon>
        <taxon>Bacillales</taxon>
        <taxon>Bacillaceae</taxon>
        <taxon>Fredinandcohnia</taxon>
    </lineage>
</organism>
<dbReference type="InterPro" id="IPR036388">
    <property type="entry name" value="WH-like_DNA-bd_sf"/>
</dbReference>
<dbReference type="InterPro" id="IPR007627">
    <property type="entry name" value="RNA_pol_sigma70_r2"/>
</dbReference>
<evidence type="ECO:0000259" key="6">
    <source>
        <dbReference type="Pfam" id="PF08281"/>
    </source>
</evidence>
<dbReference type="InterPro" id="IPR039425">
    <property type="entry name" value="RNA_pol_sigma-70-like"/>
</dbReference>
<evidence type="ECO:0000256" key="1">
    <source>
        <dbReference type="ARBA" id="ARBA00010641"/>
    </source>
</evidence>
<dbReference type="Gene3D" id="1.10.10.10">
    <property type="entry name" value="Winged helix-like DNA-binding domain superfamily/Winged helix DNA-binding domain"/>
    <property type="match status" value="1"/>
</dbReference>
<dbReference type="PANTHER" id="PTHR43133">
    <property type="entry name" value="RNA POLYMERASE ECF-TYPE SIGMA FACTO"/>
    <property type="match status" value="1"/>
</dbReference>
<keyword evidence="2" id="KW-0805">Transcription regulation</keyword>
<dbReference type="GO" id="GO:0016987">
    <property type="term" value="F:sigma factor activity"/>
    <property type="evidence" value="ECO:0007669"/>
    <property type="project" value="UniProtKB-KW"/>
</dbReference>
<evidence type="ECO:0000256" key="4">
    <source>
        <dbReference type="ARBA" id="ARBA00023163"/>
    </source>
</evidence>
<dbReference type="InterPro" id="IPR013325">
    <property type="entry name" value="RNA_pol_sigma_r2"/>
</dbReference>
<name>A0AAW5DX80_9BACI</name>
<feature type="domain" description="RNA polymerase sigma-70 region 2" evidence="5">
    <location>
        <begin position="12"/>
        <end position="78"/>
    </location>
</feature>
<dbReference type="GO" id="GO:0006352">
    <property type="term" value="P:DNA-templated transcription initiation"/>
    <property type="evidence" value="ECO:0007669"/>
    <property type="project" value="InterPro"/>
</dbReference>
<comment type="caution">
    <text evidence="7">The sequence shown here is derived from an EMBL/GenBank/DDBJ whole genome shotgun (WGS) entry which is preliminary data.</text>
</comment>
<dbReference type="SUPFAM" id="SSF88946">
    <property type="entry name" value="Sigma2 domain of RNA polymerase sigma factors"/>
    <property type="match status" value="1"/>
</dbReference>
<evidence type="ECO:0000313" key="8">
    <source>
        <dbReference type="Proteomes" id="UP001431131"/>
    </source>
</evidence>